<dbReference type="RefSeq" id="XP_030645292.1">
    <property type="nucleotide sequence ID" value="XM_030789432.1"/>
</dbReference>
<dbReference type="Pfam" id="PF00021">
    <property type="entry name" value="UPAR_LY6"/>
    <property type="match status" value="1"/>
</dbReference>
<organism evidence="12 13">
    <name type="scientific">Chanos chanos</name>
    <name type="common">Milkfish</name>
    <name type="synonym">Mugil chanos</name>
    <dbReference type="NCBI Taxonomy" id="29144"/>
    <lineage>
        <taxon>Eukaryota</taxon>
        <taxon>Metazoa</taxon>
        <taxon>Chordata</taxon>
        <taxon>Craniata</taxon>
        <taxon>Vertebrata</taxon>
        <taxon>Euteleostomi</taxon>
        <taxon>Actinopterygii</taxon>
        <taxon>Neopterygii</taxon>
        <taxon>Teleostei</taxon>
        <taxon>Ostariophysi</taxon>
        <taxon>Gonorynchiformes</taxon>
        <taxon>Chanidae</taxon>
        <taxon>Chanos</taxon>
    </lineage>
</organism>
<evidence type="ECO:0000256" key="10">
    <source>
        <dbReference type="SAM" id="SignalP"/>
    </source>
</evidence>
<dbReference type="FunCoup" id="A0A6J2WNZ6">
    <property type="interactions" value="244"/>
</dbReference>
<evidence type="ECO:0000256" key="4">
    <source>
        <dbReference type="ARBA" id="ARBA00022729"/>
    </source>
</evidence>
<dbReference type="OrthoDB" id="5962859at2759"/>
<keyword evidence="8" id="KW-0449">Lipoprotein</keyword>
<proteinExistence type="inferred from homology"/>
<accession>A0A6J2WNZ6</accession>
<dbReference type="GO" id="GO:0005886">
    <property type="term" value="C:plasma membrane"/>
    <property type="evidence" value="ECO:0007669"/>
    <property type="project" value="UniProtKB-SubCell"/>
</dbReference>
<dbReference type="GO" id="GO:0098552">
    <property type="term" value="C:side of membrane"/>
    <property type="evidence" value="ECO:0007669"/>
    <property type="project" value="UniProtKB-KW"/>
</dbReference>
<keyword evidence="2" id="KW-1003">Cell membrane</keyword>
<comment type="subcellular location">
    <subcellularLocation>
        <location evidence="1">Cell membrane</location>
        <topology evidence="1">Lipid-anchor</topology>
        <topology evidence="1">GPI-anchor</topology>
    </subcellularLocation>
</comment>
<evidence type="ECO:0000256" key="8">
    <source>
        <dbReference type="ARBA" id="ARBA00023288"/>
    </source>
</evidence>
<dbReference type="InterPro" id="IPR045860">
    <property type="entry name" value="Snake_toxin-like_sf"/>
</dbReference>
<dbReference type="PANTHER" id="PTHR47613">
    <property type="entry name" value="SPERM ACROSOME MEMBRANE-ASSOCIATED PROTEIN 4"/>
    <property type="match status" value="1"/>
</dbReference>
<evidence type="ECO:0000256" key="6">
    <source>
        <dbReference type="ARBA" id="ARBA00023157"/>
    </source>
</evidence>
<dbReference type="SUPFAM" id="SSF57302">
    <property type="entry name" value="Snake toxin-like"/>
    <property type="match status" value="1"/>
</dbReference>
<feature type="chain" id="PRO_5026886265" evidence="10">
    <location>
        <begin position="21"/>
        <end position="126"/>
    </location>
</feature>
<sequence length="126" mass="13369">MNRITASIFAVFLCFAVGHALKCYKCDFGLWKLCITSEITCPSGEHCYSEVGKAAGFVDIQKKGCLAVSQCNTTSTVNFPSGSNSTVYKTTRTCCNTDLCNAAPGLPTLGLALTSLSSLLVVKLLL</sequence>
<dbReference type="Gene3D" id="2.10.60.10">
    <property type="entry name" value="CD59"/>
    <property type="match status" value="1"/>
</dbReference>
<gene>
    <name evidence="13" type="primary">LOC115825644</name>
</gene>
<dbReference type="PANTHER" id="PTHR47613:SF1">
    <property type="entry name" value="SPERM ACROSOME MEMBRANE-ASSOCIATED PROTEIN 4"/>
    <property type="match status" value="1"/>
</dbReference>
<dbReference type="InParanoid" id="A0A6J2WNZ6"/>
<evidence type="ECO:0000256" key="3">
    <source>
        <dbReference type="ARBA" id="ARBA00022622"/>
    </source>
</evidence>
<dbReference type="InterPro" id="IPR016054">
    <property type="entry name" value="LY6_UPA_recep-like"/>
</dbReference>
<keyword evidence="12" id="KW-1185">Reference proteome</keyword>
<comment type="similarity">
    <text evidence="9">Belongs to the SPACA4/bouncer family.</text>
</comment>
<evidence type="ECO:0000256" key="5">
    <source>
        <dbReference type="ARBA" id="ARBA00023136"/>
    </source>
</evidence>
<evidence type="ECO:0000259" key="11">
    <source>
        <dbReference type="Pfam" id="PF00021"/>
    </source>
</evidence>
<evidence type="ECO:0000256" key="9">
    <source>
        <dbReference type="ARBA" id="ARBA00029446"/>
    </source>
</evidence>
<keyword evidence="6" id="KW-1015">Disulfide bond</keyword>
<evidence type="ECO:0000256" key="7">
    <source>
        <dbReference type="ARBA" id="ARBA00023180"/>
    </source>
</evidence>
<evidence type="ECO:0000313" key="13">
    <source>
        <dbReference type="RefSeq" id="XP_030645292.1"/>
    </source>
</evidence>
<dbReference type="AlphaFoldDB" id="A0A6J2WNZ6"/>
<dbReference type="GO" id="GO:0035036">
    <property type="term" value="P:sperm-egg recognition"/>
    <property type="evidence" value="ECO:0007669"/>
    <property type="project" value="TreeGrafter"/>
</dbReference>
<keyword evidence="3" id="KW-0336">GPI-anchor</keyword>
<keyword evidence="5" id="KW-0472">Membrane</keyword>
<dbReference type="InterPro" id="IPR046354">
    <property type="entry name" value="SPACA4/Bouncer"/>
</dbReference>
<evidence type="ECO:0000313" key="12">
    <source>
        <dbReference type="Proteomes" id="UP000504632"/>
    </source>
</evidence>
<feature type="domain" description="UPAR/Ly6" evidence="11">
    <location>
        <begin position="19"/>
        <end position="102"/>
    </location>
</feature>
<protein>
    <submittedName>
        <fullName evidence="13">Sperm acrosome membrane-associated protein 4-like</fullName>
    </submittedName>
</protein>
<reference evidence="13" key="1">
    <citation type="submission" date="2025-08" db="UniProtKB">
        <authorList>
            <consortium name="RefSeq"/>
        </authorList>
    </citation>
    <scope>IDENTIFICATION</scope>
</reference>
<feature type="signal peptide" evidence="10">
    <location>
        <begin position="1"/>
        <end position="20"/>
    </location>
</feature>
<keyword evidence="4 10" id="KW-0732">Signal</keyword>
<evidence type="ECO:0000256" key="2">
    <source>
        <dbReference type="ARBA" id="ARBA00022475"/>
    </source>
</evidence>
<keyword evidence="7" id="KW-0325">Glycoprotein</keyword>
<dbReference type="Proteomes" id="UP000504632">
    <property type="component" value="Chromosome 12"/>
</dbReference>
<name>A0A6J2WNZ6_CHACN</name>
<dbReference type="GeneID" id="115825644"/>
<evidence type="ECO:0000256" key="1">
    <source>
        <dbReference type="ARBA" id="ARBA00004609"/>
    </source>
</evidence>